<reference evidence="3 4" key="2">
    <citation type="journal article" date="2011" name="Stand. Genomic Sci.">
        <title>Complete genome sequence of Truepera radiovictrix type strain (RQ-24).</title>
        <authorList>
            <person name="Ivanova N."/>
            <person name="Rohde C."/>
            <person name="Munk C."/>
            <person name="Nolan M."/>
            <person name="Lucas S."/>
            <person name="Del Rio T.G."/>
            <person name="Tice H."/>
            <person name="Deshpande S."/>
            <person name="Cheng J.F."/>
            <person name="Tapia R."/>
            <person name="Han C."/>
            <person name="Goodwin L."/>
            <person name="Pitluck S."/>
            <person name="Liolios K."/>
            <person name="Mavromatis K."/>
            <person name="Mikhailova N."/>
            <person name="Pati A."/>
            <person name="Chen A."/>
            <person name="Palaniappan K."/>
            <person name="Land M."/>
            <person name="Hauser L."/>
            <person name="Chang Y.J."/>
            <person name="Jeffries C.D."/>
            <person name="Brambilla E."/>
            <person name="Rohde M."/>
            <person name="Goker M."/>
            <person name="Tindall B.J."/>
            <person name="Woyke T."/>
            <person name="Bristow J."/>
            <person name="Eisen J.A."/>
            <person name="Markowitz V."/>
            <person name="Hugenholtz P."/>
            <person name="Kyrpides N.C."/>
            <person name="Klenk H.P."/>
            <person name="Lapidus A."/>
        </authorList>
    </citation>
    <scope>NUCLEOTIDE SEQUENCE [LARGE SCALE GENOMIC DNA]</scope>
    <source>
        <strain evidence="4">DSM 17093 / CIP 108686 / LMG 22925 / RQ-24</strain>
    </source>
</reference>
<sequence length="186" mass="20343">MTSPLSLPLDLPLPALLLALALLIVLLIVTLLSAKRARREPATYPYVARAALFTPAERAFLRQLEAALQGQPYRVFGKVRLSDLVSVKGGLAPSERQRARNRIAAKHVDFALCDPHSARILCAIELDDKTHARPERRARDAFVERALAAAGVPLLRFPVQPSPCASALREAVAALPHETAPRRQGR</sequence>
<dbReference type="Pfam" id="PF10881">
    <property type="entry name" value="DUF2726"/>
    <property type="match status" value="1"/>
</dbReference>
<evidence type="ECO:0000313" key="3">
    <source>
        <dbReference type="EMBL" id="ADI15229.1"/>
    </source>
</evidence>
<evidence type="ECO:0000256" key="1">
    <source>
        <dbReference type="SAM" id="Phobius"/>
    </source>
</evidence>
<feature type="transmembrane region" description="Helical" evidence="1">
    <location>
        <begin position="12"/>
        <end position="32"/>
    </location>
</feature>
<keyword evidence="4" id="KW-1185">Reference proteome</keyword>
<protein>
    <recommendedName>
        <fullName evidence="2">DUF2726 domain-containing protein</fullName>
    </recommendedName>
</protein>
<keyword evidence="1" id="KW-1133">Transmembrane helix</keyword>
<dbReference type="AlphaFoldDB" id="D7CRE1"/>
<keyword evidence="1" id="KW-0812">Transmembrane</keyword>
<dbReference type="OrthoDB" id="5782056at2"/>
<accession>D7CRE1</accession>
<dbReference type="InterPro" id="IPR014538">
    <property type="entry name" value="UCP028063_topo_Znf"/>
</dbReference>
<dbReference type="PIRSF" id="PIRSF028063">
    <property type="entry name" value="UCP028063"/>
    <property type="match status" value="1"/>
</dbReference>
<dbReference type="RefSeq" id="WP_013178593.1">
    <property type="nucleotide sequence ID" value="NC_014221.1"/>
</dbReference>
<dbReference type="Proteomes" id="UP000000379">
    <property type="component" value="Chromosome"/>
</dbReference>
<evidence type="ECO:0000259" key="2">
    <source>
        <dbReference type="Pfam" id="PF10881"/>
    </source>
</evidence>
<dbReference type="HOGENOM" id="CLU_082936_2_1_0"/>
<dbReference type="EMBL" id="CP002049">
    <property type="protein sequence ID" value="ADI15229.1"/>
    <property type="molecule type" value="Genomic_DNA"/>
</dbReference>
<name>D7CRE1_TRURR</name>
<feature type="domain" description="DUF2726" evidence="2">
    <location>
        <begin position="51"/>
        <end position="174"/>
    </location>
</feature>
<proteinExistence type="predicted"/>
<dbReference type="KEGG" id="tra:Trad_2116"/>
<organism evidence="3 4">
    <name type="scientific">Truepera radiovictrix (strain DSM 17093 / CIP 108686 / LMG 22925 / RQ-24)</name>
    <dbReference type="NCBI Taxonomy" id="649638"/>
    <lineage>
        <taxon>Bacteria</taxon>
        <taxon>Thermotogati</taxon>
        <taxon>Deinococcota</taxon>
        <taxon>Deinococci</taxon>
        <taxon>Trueperales</taxon>
        <taxon>Trueperaceae</taxon>
        <taxon>Truepera</taxon>
    </lineage>
</organism>
<reference evidence="4" key="1">
    <citation type="submission" date="2010-05" db="EMBL/GenBank/DDBJ databases">
        <title>The complete genome of Truepera radiovictris DSM 17093.</title>
        <authorList>
            <consortium name="US DOE Joint Genome Institute (JGI-PGF)"/>
            <person name="Lucas S."/>
            <person name="Copeland A."/>
            <person name="Lapidus A."/>
            <person name="Glavina del Rio T."/>
            <person name="Dalin E."/>
            <person name="Tice H."/>
            <person name="Bruce D."/>
            <person name="Goodwin L."/>
            <person name="Pitluck S."/>
            <person name="Kyrpides N."/>
            <person name="Mavromatis K."/>
            <person name="Ovchinnikova G."/>
            <person name="Munk A.C."/>
            <person name="Detter J.C."/>
            <person name="Han C."/>
            <person name="Tapia R."/>
            <person name="Land M."/>
            <person name="Hauser L."/>
            <person name="Markowitz V."/>
            <person name="Cheng J.-F."/>
            <person name="Hugenholtz P."/>
            <person name="Woyke T."/>
            <person name="Wu D."/>
            <person name="Tindall B."/>
            <person name="Pomrenke H.G."/>
            <person name="Brambilla E."/>
            <person name="Klenk H.-P."/>
            <person name="Eisen J.A."/>
        </authorList>
    </citation>
    <scope>NUCLEOTIDE SEQUENCE [LARGE SCALE GENOMIC DNA]</scope>
    <source>
        <strain evidence="4">DSM 17093 / CIP 108686 / LMG 22925 / RQ-24</strain>
    </source>
</reference>
<dbReference type="eggNOG" id="COG0551">
    <property type="taxonomic scope" value="Bacteria"/>
</dbReference>
<dbReference type="STRING" id="649638.Trad_2116"/>
<dbReference type="InterPro" id="IPR024402">
    <property type="entry name" value="DUF2726"/>
</dbReference>
<keyword evidence="1" id="KW-0472">Membrane</keyword>
<gene>
    <name evidence="3" type="ordered locus">Trad_2116</name>
</gene>
<evidence type="ECO:0000313" key="4">
    <source>
        <dbReference type="Proteomes" id="UP000000379"/>
    </source>
</evidence>